<protein>
    <submittedName>
        <fullName evidence="1">S1 family peptidase</fullName>
    </submittedName>
</protein>
<dbReference type="InterPro" id="IPR009003">
    <property type="entry name" value="Peptidase_S1_PA"/>
</dbReference>
<name>A0ABU7XP90_9FLAO</name>
<reference evidence="1 2" key="1">
    <citation type="submission" date="2022-09" db="EMBL/GenBank/DDBJ databases">
        <title>Genome sequencing of Flavivirga sp. MEBiC05379.</title>
        <authorList>
            <person name="Oh H.-M."/>
            <person name="Kwon K.K."/>
            <person name="Park M.J."/>
            <person name="Yang S.-H."/>
        </authorList>
    </citation>
    <scope>NUCLEOTIDE SEQUENCE [LARGE SCALE GENOMIC DNA]</scope>
    <source>
        <strain evidence="1 2">MEBiC05379</strain>
    </source>
</reference>
<sequence length="335" mass="37902">MKYSDAIDFFPSFEKFVFDNIDNATYVAIVKKDVSNPDNDDYYFEVRHGSKTINIGAPSLFRNKKFNEIVNQFPIKKEDFDIDYDDNITLQNRTCKNNYNPFLSKLEQPNGGCSIANNKFMYLSGTLGASFKLKNQNSIFFISNFHVLADFNSDRFETIMHPSNHDVNTLKPYIEYNPIGTLYWYCIDDYIDAAIAVANCNSKINSGIRASNNLSIKSIIKPKIGMNVIKCGRTSGLSKGVIRSTICSVMIKDKRITNNSSGYRIFKNQILTNCMSLPGDSGSLLMTDDGHPLGLTFAGNQKTASFHNNLQYIFDKPKIFCNARSMPPIKLDKFL</sequence>
<comment type="caution">
    <text evidence="1">The sequence shown here is derived from an EMBL/GenBank/DDBJ whole genome shotgun (WGS) entry which is preliminary data.</text>
</comment>
<dbReference type="EMBL" id="JAODOP010000004">
    <property type="protein sequence ID" value="MEF3832537.1"/>
    <property type="molecule type" value="Genomic_DNA"/>
</dbReference>
<evidence type="ECO:0000313" key="1">
    <source>
        <dbReference type="EMBL" id="MEF3832537.1"/>
    </source>
</evidence>
<evidence type="ECO:0000313" key="2">
    <source>
        <dbReference type="Proteomes" id="UP001337305"/>
    </source>
</evidence>
<dbReference type="Proteomes" id="UP001337305">
    <property type="component" value="Unassembled WGS sequence"/>
</dbReference>
<gene>
    <name evidence="1" type="ORF">N1F79_05310</name>
</gene>
<organism evidence="1 2">
    <name type="scientific">Flavivirga spongiicola</name>
    <dbReference type="NCBI Taxonomy" id="421621"/>
    <lineage>
        <taxon>Bacteria</taxon>
        <taxon>Pseudomonadati</taxon>
        <taxon>Bacteroidota</taxon>
        <taxon>Flavobacteriia</taxon>
        <taxon>Flavobacteriales</taxon>
        <taxon>Flavobacteriaceae</taxon>
        <taxon>Flavivirga</taxon>
    </lineage>
</organism>
<dbReference type="Gene3D" id="2.40.10.10">
    <property type="entry name" value="Trypsin-like serine proteases"/>
    <property type="match status" value="1"/>
</dbReference>
<dbReference type="SUPFAM" id="SSF50494">
    <property type="entry name" value="Trypsin-like serine proteases"/>
    <property type="match status" value="1"/>
</dbReference>
<proteinExistence type="predicted"/>
<dbReference type="InterPro" id="IPR043504">
    <property type="entry name" value="Peptidase_S1_PA_chymotrypsin"/>
</dbReference>
<keyword evidence="2" id="KW-1185">Reference proteome</keyword>
<accession>A0ABU7XP90</accession>
<dbReference type="RefSeq" id="WP_303304914.1">
    <property type="nucleotide sequence ID" value="NZ_JAODOP010000004.1"/>
</dbReference>